<evidence type="ECO:0000256" key="1">
    <source>
        <dbReference type="ARBA" id="ARBA00004370"/>
    </source>
</evidence>
<dbReference type="GO" id="GO:0061024">
    <property type="term" value="P:membrane organization"/>
    <property type="evidence" value="ECO:0007669"/>
    <property type="project" value="TreeGrafter"/>
</dbReference>
<evidence type="ECO:0000313" key="7">
    <source>
        <dbReference type="EMBL" id="KAF7259832.1"/>
    </source>
</evidence>
<comment type="subcellular location">
    <subcellularLocation>
        <location evidence="1">Membrane</location>
    </subcellularLocation>
</comment>
<evidence type="ECO:0000256" key="4">
    <source>
        <dbReference type="ARBA" id="ARBA00023136"/>
    </source>
</evidence>
<dbReference type="InterPro" id="IPR038599">
    <property type="entry name" value="LAP1C-like_C_sf"/>
</dbReference>
<dbReference type="GO" id="GO:0001671">
    <property type="term" value="F:ATPase activator activity"/>
    <property type="evidence" value="ECO:0007669"/>
    <property type="project" value="InterPro"/>
</dbReference>
<dbReference type="EMBL" id="JTDE01001017">
    <property type="protein sequence ID" value="KAF7259832.1"/>
    <property type="molecule type" value="Genomic_DNA"/>
</dbReference>
<keyword evidence="3 6" id="KW-1133">Transmembrane helix</keyword>
<sequence length="411" mass="46806">MLFRTMLKNESNEISLSSVSNYSHVSIEDSPFEKSLWSELRERRGMNTTPNSSLSSSVSKLSRTRSQSETIYSEASGDRIVNMSGSTEWSPTVRKVEYTYYRDEPITASKDSIFEGKSIDRFSPVLRKWVFYLIILLSAVAICFIPISHYRHSVVRESPVSSNSLKLLTEKLSIEFPYQSRRFWTQLRAALGQQYGHISNPTAKGPSLVPAVILFVNRLCNITAIEKLTSNRKRDLASSFQRFISRFGELTSSMVLREDPPTCIDILPNGGLMDETDERQIERLKLDFDAQLSQSYQSKRIRCFHFRMLDKLPPEVVLLFHGVTDAQNSVYKDAVILFSLQDTFSPDNCTVGCEPHVSTHRQFERTVLRHLRGLWSDTLGEEEADALLSRLAPNIAVFHTPVSEGNMTNRP</sequence>
<evidence type="ECO:0000256" key="2">
    <source>
        <dbReference type="ARBA" id="ARBA00022692"/>
    </source>
</evidence>
<reference evidence="7" key="1">
    <citation type="submission" date="2019-07" db="EMBL/GenBank/DDBJ databases">
        <title>Annotation for the trematode Paragonimus miyazaki's.</title>
        <authorList>
            <person name="Choi Y.-J."/>
        </authorList>
    </citation>
    <scope>NUCLEOTIDE SEQUENCE</scope>
    <source>
        <strain evidence="7">Japan</strain>
    </source>
</reference>
<dbReference type="InterPro" id="IPR008662">
    <property type="entry name" value="TOIP1/2"/>
</dbReference>
<name>A0A8S9YZ07_9TREM</name>
<protein>
    <recommendedName>
        <fullName evidence="9">Torsin</fullName>
    </recommendedName>
</protein>
<evidence type="ECO:0000256" key="5">
    <source>
        <dbReference type="SAM" id="MobiDB-lite"/>
    </source>
</evidence>
<dbReference type="GO" id="GO:0016020">
    <property type="term" value="C:membrane"/>
    <property type="evidence" value="ECO:0007669"/>
    <property type="project" value="UniProtKB-SubCell"/>
</dbReference>
<feature type="region of interest" description="Disordered" evidence="5">
    <location>
        <begin position="46"/>
        <end position="70"/>
    </location>
</feature>
<evidence type="ECO:0008006" key="9">
    <source>
        <dbReference type="Google" id="ProtNLM"/>
    </source>
</evidence>
<dbReference type="OrthoDB" id="6258998at2759"/>
<evidence type="ECO:0000256" key="3">
    <source>
        <dbReference type="ARBA" id="ARBA00022989"/>
    </source>
</evidence>
<dbReference type="AlphaFoldDB" id="A0A8S9YZ07"/>
<dbReference type="PANTHER" id="PTHR18843:SF7">
    <property type="entry name" value="LAMINA-ASSOCIATED POLYPEPTIDE 1B ISOFORM 1-RELATED"/>
    <property type="match status" value="1"/>
</dbReference>
<accession>A0A8S9YZ07</accession>
<feature type="compositionally biased region" description="Low complexity" evidence="5">
    <location>
        <begin position="52"/>
        <end position="68"/>
    </location>
</feature>
<organism evidence="7 8">
    <name type="scientific">Paragonimus skrjabini miyazakii</name>
    <dbReference type="NCBI Taxonomy" id="59628"/>
    <lineage>
        <taxon>Eukaryota</taxon>
        <taxon>Metazoa</taxon>
        <taxon>Spiralia</taxon>
        <taxon>Lophotrochozoa</taxon>
        <taxon>Platyhelminthes</taxon>
        <taxon>Trematoda</taxon>
        <taxon>Digenea</taxon>
        <taxon>Plagiorchiida</taxon>
        <taxon>Troglotremata</taxon>
        <taxon>Troglotrematidae</taxon>
        <taxon>Paragonimus</taxon>
    </lineage>
</organism>
<keyword evidence="8" id="KW-1185">Reference proteome</keyword>
<dbReference type="Proteomes" id="UP000822476">
    <property type="component" value="Unassembled WGS sequence"/>
</dbReference>
<gene>
    <name evidence="7" type="ORF">EG68_02070</name>
</gene>
<evidence type="ECO:0000256" key="6">
    <source>
        <dbReference type="SAM" id="Phobius"/>
    </source>
</evidence>
<feature type="transmembrane region" description="Helical" evidence="6">
    <location>
        <begin position="129"/>
        <end position="150"/>
    </location>
</feature>
<keyword evidence="4 6" id="KW-0472">Membrane</keyword>
<dbReference type="Gene3D" id="3.40.50.12190">
    <property type="match status" value="1"/>
</dbReference>
<evidence type="ECO:0000313" key="8">
    <source>
        <dbReference type="Proteomes" id="UP000822476"/>
    </source>
</evidence>
<comment type="caution">
    <text evidence="7">The sequence shown here is derived from an EMBL/GenBank/DDBJ whole genome shotgun (WGS) entry which is preliminary data.</text>
</comment>
<keyword evidence="2 6" id="KW-0812">Transmembrane</keyword>
<proteinExistence type="predicted"/>
<dbReference type="PANTHER" id="PTHR18843">
    <property type="entry name" value="TORSIN-1A-INTERACTING PROTEIN"/>
    <property type="match status" value="1"/>
</dbReference>